<dbReference type="RefSeq" id="WP_084521977.1">
    <property type="nucleotide sequence ID" value="NZ_JABELX010000019.1"/>
</dbReference>
<dbReference type="Pfam" id="PF13560">
    <property type="entry name" value="HTH_31"/>
    <property type="match status" value="1"/>
</dbReference>
<dbReference type="SUPFAM" id="SSF47413">
    <property type="entry name" value="lambda repressor-like DNA-binding domains"/>
    <property type="match status" value="1"/>
</dbReference>
<dbReference type="AlphaFoldDB" id="A0A849C8Z1"/>
<organism evidence="2 3">
    <name type="scientific">Nocardia uniformis</name>
    <dbReference type="NCBI Taxonomy" id="53432"/>
    <lineage>
        <taxon>Bacteria</taxon>
        <taxon>Bacillati</taxon>
        <taxon>Actinomycetota</taxon>
        <taxon>Actinomycetes</taxon>
        <taxon>Mycobacteriales</taxon>
        <taxon>Nocardiaceae</taxon>
        <taxon>Nocardia</taxon>
    </lineage>
</organism>
<gene>
    <name evidence="2" type="ORF">HLB23_35630</name>
</gene>
<sequence>MAGSTLPRRALGRLLRQLRLHAKKGQLAAGLHVETSPQSIGRMEDGQKIKISTAQLRDLLDFYGIPNPSTERDEVLGLWEEVKAQDQAAKLAGTTKGWWRSYRDQFQPHFDHYLSLETATNHMTTHQLVLMPGLLQTPEYRRALTKGDEPDLSAVDLERRLELAARRQARLDEPGFGIDALISEAVLRHLPGKPEVMAEQLNWLATASERDNISVRVVPFGLAVPRGLVIQSFTLLEFPSLAGRLVEPPVVYVEGAEGALYLERDDVIDRYRKAITAIRAVALNQDDTRELVLNIAKEYAA</sequence>
<evidence type="ECO:0000313" key="3">
    <source>
        <dbReference type="Proteomes" id="UP000586827"/>
    </source>
</evidence>
<evidence type="ECO:0000313" key="2">
    <source>
        <dbReference type="EMBL" id="NNH75124.1"/>
    </source>
</evidence>
<accession>A0A849C8Z1</accession>
<comment type="caution">
    <text evidence="2">The sequence shown here is derived from an EMBL/GenBank/DDBJ whole genome shotgun (WGS) entry which is preliminary data.</text>
</comment>
<reference evidence="2 3" key="1">
    <citation type="submission" date="2020-05" db="EMBL/GenBank/DDBJ databases">
        <title>MicrobeNet Type strains.</title>
        <authorList>
            <person name="Nicholson A.C."/>
        </authorList>
    </citation>
    <scope>NUCLEOTIDE SEQUENCE [LARGE SCALE GENOMIC DNA]</scope>
    <source>
        <strain evidence="2 3">JCM 3224</strain>
    </source>
</reference>
<dbReference type="InterPro" id="IPR043917">
    <property type="entry name" value="DUF5753"/>
</dbReference>
<dbReference type="Pfam" id="PF19054">
    <property type="entry name" value="DUF5753"/>
    <property type="match status" value="1"/>
</dbReference>
<dbReference type="EMBL" id="JABELX010000019">
    <property type="protein sequence ID" value="NNH75124.1"/>
    <property type="molecule type" value="Genomic_DNA"/>
</dbReference>
<dbReference type="Proteomes" id="UP000586827">
    <property type="component" value="Unassembled WGS sequence"/>
</dbReference>
<feature type="domain" description="DUF5753" evidence="1">
    <location>
        <begin position="111"/>
        <end position="292"/>
    </location>
</feature>
<proteinExistence type="predicted"/>
<name>A0A849C8Z1_9NOCA</name>
<evidence type="ECO:0000259" key="1">
    <source>
        <dbReference type="Pfam" id="PF19054"/>
    </source>
</evidence>
<keyword evidence="3" id="KW-1185">Reference proteome</keyword>
<dbReference type="GO" id="GO:0003677">
    <property type="term" value="F:DNA binding"/>
    <property type="evidence" value="ECO:0007669"/>
    <property type="project" value="InterPro"/>
</dbReference>
<dbReference type="InterPro" id="IPR010982">
    <property type="entry name" value="Lambda_DNA-bd_dom_sf"/>
</dbReference>
<protein>
    <submittedName>
        <fullName evidence="2">Helix-turn-helix domain-containing protein</fullName>
    </submittedName>
</protein>